<feature type="region of interest" description="Disordered" evidence="2">
    <location>
        <begin position="70"/>
        <end position="134"/>
    </location>
</feature>
<name>A0AAV9H783_9PEZI</name>
<evidence type="ECO:0000256" key="1">
    <source>
        <dbReference type="SAM" id="Coils"/>
    </source>
</evidence>
<evidence type="ECO:0000313" key="3">
    <source>
        <dbReference type="EMBL" id="KAK4456557.1"/>
    </source>
</evidence>
<comment type="caution">
    <text evidence="3">The sequence shown here is derived from an EMBL/GenBank/DDBJ whole genome shotgun (WGS) entry which is preliminary data.</text>
</comment>
<organism evidence="3 4">
    <name type="scientific">Cladorrhinum samala</name>
    <dbReference type="NCBI Taxonomy" id="585594"/>
    <lineage>
        <taxon>Eukaryota</taxon>
        <taxon>Fungi</taxon>
        <taxon>Dikarya</taxon>
        <taxon>Ascomycota</taxon>
        <taxon>Pezizomycotina</taxon>
        <taxon>Sordariomycetes</taxon>
        <taxon>Sordariomycetidae</taxon>
        <taxon>Sordariales</taxon>
        <taxon>Podosporaceae</taxon>
        <taxon>Cladorrhinum</taxon>
    </lineage>
</organism>
<feature type="compositionally biased region" description="Polar residues" evidence="2">
    <location>
        <begin position="70"/>
        <end position="90"/>
    </location>
</feature>
<feature type="compositionally biased region" description="Polar residues" evidence="2">
    <location>
        <begin position="1"/>
        <end position="17"/>
    </location>
</feature>
<feature type="coiled-coil region" evidence="1">
    <location>
        <begin position="181"/>
        <end position="237"/>
    </location>
</feature>
<dbReference type="Proteomes" id="UP001321749">
    <property type="component" value="Unassembled WGS sequence"/>
</dbReference>
<keyword evidence="1" id="KW-0175">Coiled coil</keyword>
<dbReference type="AlphaFoldDB" id="A0AAV9H783"/>
<feature type="region of interest" description="Disordered" evidence="2">
    <location>
        <begin position="1"/>
        <end position="24"/>
    </location>
</feature>
<evidence type="ECO:0000256" key="2">
    <source>
        <dbReference type="SAM" id="MobiDB-lite"/>
    </source>
</evidence>
<keyword evidence="4" id="KW-1185">Reference proteome</keyword>
<gene>
    <name evidence="3" type="ORF">QBC42DRAFT_190732</name>
</gene>
<reference evidence="3" key="1">
    <citation type="journal article" date="2023" name="Mol. Phylogenet. Evol.">
        <title>Genome-scale phylogeny and comparative genomics of the fungal order Sordariales.</title>
        <authorList>
            <person name="Hensen N."/>
            <person name="Bonometti L."/>
            <person name="Westerberg I."/>
            <person name="Brannstrom I.O."/>
            <person name="Guillou S."/>
            <person name="Cros-Aarteil S."/>
            <person name="Calhoun S."/>
            <person name="Haridas S."/>
            <person name="Kuo A."/>
            <person name="Mondo S."/>
            <person name="Pangilinan J."/>
            <person name="Riley R."/>
            <person name="LaButti K."/>
            <person name="Andreopoulos B."/>
            <person name="Lipzen A."/>
            <person name="Chen C."/>
            <person name="Yan M."/>
            <person name="Daum C."/>
            <person name="Ng V."/>
            <person name="Clum A."/>
            <person name="Steindorff A."/>
            <person name="Ohm R.A."/>
            <person name="Martin F."/>
            <person name="Silar P."/>
            <person name="Natvig D.O."/>
            <person name="Lalanne C."/>
            <person name="Gautier V."/>
            <person name="Ament-Velasquez S.L."/>
            <person name="Kruys A."/>
            <person name="Hutchinson M.I."/>
            <person name="Powell A.J."/>
            <person name="Barry K."/>
            <person name="Miller A.N."/>
            <person name="Grigoriev I.V."/>
            <person name="Debuchy R."/>
            <person name="Gladieux P."/>
            <person name="Hiltunen Thoren M."/>
            <person name="Johannesson H."/>
        </authorList>
    </citation>
    <scope>NUCLEOTIDE SEQUENCE</scope>
    <source>
        <strain evidence="3">PSN324</strain>
    </source>
</reference>
<feature type="region of interest" description="Disordered" evidence="2">
    <location>
        <begin position="624"/>
        <end position="685"/>
    </location>
</feature>
<proteinExistence type="predicted"/>
<accession>A0AAV9H783</accession>
<dbReference type="EMBL" id="MU865195">
    <property type="protein sequence ID" value="KAK4456557.1"/>
    <property type="molecule type" value="Genomic_DNA"/>
</dbReference>
<protein>
    <submittedName>
        <fullName evidence="3">Uncharacterized protein</fullName>
    </submittedName>
</protein>
<feature type="compositionally biased region" description="Basic and acidic residues" evidence="2">
    <location>
        <begin position="95"/>
        <end position="121"/>
    </location>
</feature>
<reference evidence="3" key="2">
    <citation type="submission" date="2023-06" db="EMBL/GenBank/DDBJ databases">
        <authorList>
            <consortium name="Lawrence Berkeley National Laboratory"/>
            <person name="Mondo S.J."/>
            <person name="Hensen N."/>
            <person name="Bonometti L."/>
            <person name="Westerberg I."/>
            <person name="Brannstrom I.O."/>
            <person name="Guillou S."/>
            <person name="Cros-Aarteil S."/>
            <person name="Calhoun S."/>
            <person name="Haridas S."/>
            <person name="Kuo A."/>
            <person name="Pangilinan J."/>
            <person name="Riley R."/>
            <person name="Labutti K."/>
            <person name="Andreopoulos B."/>
            <person name="Lipzen A."/>
            <person name="Chen C."/>
            <person name="Yanf M."/>
            <person name="Daum C."/>
            <person name="Ng V."/>
            <person name="Clum A."/>
            <person name="Steindorff A."/>
            <person name="Ohm R."/>
            <person name="Martin F."/>
            <person name="Silar P."/>
            <person name="Natvig D."/>
            <person name="Lalanne C."/>
            <person name="Gautier V."/>
            <person name="Ament-Velasquez S.L."/>
            <person name="Kruys A."/>
            <person name="Hutchinson M.I."/>
            <person name="Powell A.J."/>
            <person name="Barry K."/>
            <person name="Miller A.N."/>
            <person name="Grigoriev I.V."/>
            <person name="Debuchy R."/>
            <person name="Gladieux P."/>
            <person name="Thoren M.H."/>
            <person name="Johannesson H."/>
        </authorList>
    </citation>
    <scope>NUCLEOTIDE SEQUENCE</scope>
    <source>
        <strain evidence="3">PSN324</strain>
    </source>
</reference>
<sequence>MEPKPTSSQLGTRSNPRALSLTPIPVHHGHNHFLDADDEPVTPSSIIVELGDLSRSIVPSAAELVQSIARSSTSGSCDSVRSGSQTSIETGSDIAIERHGREQRRQERREKRRDASAEQRVPRRRGAHRPSVDRGIDLIKGTERGLASDRINRLFCSMDQQTVADVKEELEVENKRLHQWVSALQRVERDLLTERQKLKQQLEIQRQQHERDAKLWREALEQKEKQYQGRIHEMGEQLLDLTTQKLRPLVSNLEISNWFADQDAAWNAWARAYGHRDPTRLSVGLHPAQLQQICDEVKGFVQLTNVGKLPPAILHGGKEAVHTLLQAMLTNFFCKEILASPLWVFTATSLGTLESPNILPPRSFSSGIRMDMNMFNDIAPLRPAALPQPPKSPLFPPPLITTMVPSLSIGSNASALGLPTRTEMERMHAMLVDAQDPASASTPEAQSQWLPHLLRSLATAGLALPSTPHTSNLSPSRLTLIDSRLNLARKLRDSFLGSAARFLLNDQDAAGIERLERVLTEMIDDALRFSIKLWSRPGAGVKIRSWRDVVKGTYKTESGSSGGAGGKPRVGLCHLQERNKNEDYEGRPVVMLSQPGVEEGEQEKGKPGVVWLKARVMVAAVVDKDDSASESGFAPSPVESREATPLPGVPGVEVIKDSPPSRPDTPKAGETLPAAIYMGPAGEKK</sequence>
<evidence type="ECO:0000313" key="4">
    <source>
        <dbReference type="Proteomes" id="UP001321749"/>
    </source>
</evidence>